<dbReference type="Pfam" id="PF08534">
    <property type="entry name" value="Redoxin"/>
    <property type="match status" value="1"/>
</dbReference>
<feature type="domain" description="Thioredoxin" evidence="7">
    <location>
        <begin position="59"/>
        <end position="200"/>
    </location>
</feature>
<comment type="caution">
    <text evidence="8">The sequence shown here is derived from an EMBL/GenBank/DDBJ whole genome shotgun (WGS) entry which is preliminary data.</text>
</comment>
<keyword evidence="4" id="KW-1015">Disulfide bond</keyword>
<dbReference type="GO" id="GO:0030313">
    <property type="term" value="C:cell envelope"/>
    <property type="evidence" value="ECO:0007669"/>
    <property type="project" value="UniProtKB-SubCell"/>
</dbReference>
<feature type="chain" id="PRO_5020873166" evidence="6">
    <location>
        <begin position="39"/>
        <end position="202"/>
    </location>
</feature>
<dbReference type="OrthoDB" id="9796554at2"/>
<dbReference type="PROSITE" id="PS51352">
    <property type="entry name" value="THIOREDOXIN_2"/>
    <property type="match status" value="1"/>
</dbReference>
<evidence type="ECO:0000256" key="4">
    <source>
        <dbReference type="ARBA" id="ARBA00023157"/>
    </source>
</evidence>
<dbReference type="CDD" id="cd02966">
    <property type="entry name" value="TlpA_like_family"/>
    <property type="match status" value="1"/>
</dbReference>
<organism evidence="8 9">
    <name type="scientific">Naumannella halotolerans</name>
    <dbReference type="NCBI Taxonomy" id="993414"/>
    <lineage>
        <taxon>Bacteria</taxon>
        <taxon>Bacillati</taxon>
        <taxon>Actinomycetota</taxon>
        <taxon>Actinomycetes</taxon>
        <taxon>Propionibacteriales</taxon>
        <taxon>Propionibacteriaceae</taxon>
        <taxon>Naumannella</taxon>
    </lineage>
</organism>
<dbReference type="RefSeq" id="WP_133753560.1">
    <property type="nucleotide sequence ID" value="NZ_CP171129.1"/>
</dbReference>
<keyword evidence="3" id="KW-0812">Transmembrane</keyword>
<dbReference type="InterPro" id="IPR036249">
    <property type="entry name" value="Thioredoxin-like_sf"/>
</dbReference>
<feature type="signal peptide" evidence="6">
    <location>
        <begin position="1"/>
        <end position="38"/>
    </location>
</feature>
<dbReference type="PANTHER" id="PTHR42852">
    <property type="entry name" value="THIOL:DISULFIDE INTERCHANGE PROTEIN DSBE"/>
    <property type="match status" value="1"/>
</dbReference>
<evidence type="ECO:0000313" key="9">
    <source>
        <dbReference type="Proteomes" id="UP000295371"/>
    </source>
</evidence>
<dbReference type="SUPFAM" id="SSF52833">
    <property type="entry name" value="Thioredoxin-like"/>
    <property type="match status" value="1"/>
</dbReference>
<evidence type="ECO:0000256" key="3">
    <source>
        <dbReference type="ARBA" id="ARBA00022968"/>
    </source>
</evidence>
<keyword evidence="9" id="KW-1185">Reference proteome</keyword>
<sequence length="202" mass="21111">MLRLARPGPVKNRRVVVAAAASATLLLVTSACTPGAGASPTGGTSRGAVPDPGLVLFKPSDRQRAAVAEGPKVMGSGAATTRHPGKVVVINVWASWCGPCRKEAPDLAAASRSTAEVARFVGLNIRDQRDAAQAFSRAVKMPYPSIFDPEGQQLVKFSGQLSTTAIPTTLVIDEQQRSAARITGPVDRDTLTQLINDTANGR</sequence>
<gene>
    <name evidence="8" type="ORF">CLV29_0578</name>
</gene>
<dbReference type="Proteomes" id="UP000295371">
    <property type="component" value="Unassembled WGS sequence"/>
</dbReference>
<evidence type="ECO:0000256" key="1">
    <source>
        <dbReference type="ARBA" id="ARBA00004196"/>
    </source>
</evidence>
<dbReference type="GO" id="GO:0016491">
    <property type="term" value="F:oxidoreductase activity"/>
    <property type="evidence" value="ECO:0007669"/>
    <property type="project" value="InterPro"/>
</dbReference>
<evidence type="ECO:0000256" key="5">
    <source>
        <dbReference type="ARBA" id="ARBA00023284"/>
    </source>
</evidence>
<dbReference type="PANTHER" id="PTHR42852:SF6">
    <property type="entry name" value="THIOL:DISULFIDE INTERCHANGE PROTEIN DSBE"/>
    <property type="match status" value="1"/>
</dbReference>
<evidence type="ECO:0000256" key="2">
    <source>
        <dbReference type="ARBA" id="ARBA00022748"/>
    </source>
</evidence>
<dbReference type="GO" id="GO:0017004">
    <property type="term" value="P:cytochrome complex assembly"/>
    <property type="evidence" value="ECO:0007669"/>
    <property type="project" value="UniProtKB-KW"/>
</dbReference>
<dbReference type="InterPro" id="IPR050553">
    <property type="entry name" value="Thioredoxin_ResA/DsbE_sf"/>
</dbReference>
<keyword evidence="2" id="KW-0201">Cytochrome c-type biogenesis</keyword>
<name>A0A4R7J8V3_9ACTN</name>
<dbReference type="EMBL" id="SOAW01000001">
    <property type="protein sequence ID" value="TDT32987.1"/>
    <property type="molecule type" value="Genomic_DNA"/>
</dbReference>
<dbReference type="InterPro" id="IPR013740">
    <property type="entry name" value="Redoxin"/>
</dbReference>
<keyword evidence="5" id="KW-0676">Redox-active center</keyword>
<dbReference type="PROSITE" id="PS51257">
    <property type="entry name" value="PROKAR_LIPOPROTEIN"/>
    <property type="match status" value="1"/>
</dbReference>
<dbReference type="InterPro" id="IPR013766">
    <property type="entry name" value="Thioredoxin_domain"/>
</dbReference>
<proteinExistence type="predicted"/>
<keyword evidence="6" id="KW-0732">Signal</keyword>
<accession>A0A4R7J8V3</accession>
<dbReference type="AlphaFoldDB" id="A0A4R7J8V3"/>
<dbReference type="InterPro" id="IPR017937">
    <property type="entry name" value="Thioredoxin_CS"/>
</dbReference>
<evidence type="ECO:0000256" key="6">
    <source>
        <dbReference type="SAM" id="SignalP"/>
    </source>
</evidence>
<evidence type="ECO:0000313" key="8">
    <source>
        <dbReference type="EMBL" id="TDT32987.1"/>
    </source>
</evidence>
<protein>
    <submittedName>
        <fullName evidence="8">Thiol-disulfide isomerase/thioredoxin</fullName>
    </submittedName>
</protein>
<keyword evidence="8" id="KW-0413">Isomerase</keyword>
<dbReference type="Gene3D" id="3.40.30.10">
    <property type="entry name" value="Glutaredoxin"/>
    <property type="match status" value="1"/>
</dbReference>
<dbReference type="GO" id="GO:0016853">
    <property type="term" value="F:isomerase activity"/>
    <property type="evidence" value="ECO:0007669"/>
    <property type="project" value="UniProtKB-KW"/>
</dbReference>
<evidence type="ECO:0000259" key="7">
    <source>
        <dbReference type="PROSITE" id="PS51352"/>
    </source>
</evidence>
<dbReference type="PROSITE" id="PS00194">
    <property type="entry name" value="THIOREDOXIN_1"/>
    <property type="match status" value="1"/>
</dbReference>
<comment type="subcellular location">
    <subcellularLocation>
        <location evidence="1">Cell envelope</location>
    </subcellularLocation>
</comment>
<reference evidence="8 9" key="1">
    <citation type="submission" date="2019-03" db="EMBL/GenBank/DDBJ databases">
        <title>Genomic Encyclopedia of Archaeal and Bacterial Type Strains, Phase II (KMG-II): from individual species to whole genera.</title>
        <authorList>
            <person name="Goeker M."/>
        </authorList>
    </citation>
    <scope>NUCLEOTIDE SEQUENCE [LARGE SCALE GENOMIC DNA]</scope>
    <source>
        <strain evidence="8 9">DSM 24323</strain>
    </source>
</reference>
<keyword evidence="3" id="KW-0735">Signal-anchor</keyword>